<keyword evidence="3" id="KW-1185">Reference proteome</keyword>
<proteinExistence type="predicted"/>
<sequence length="169" mass="19066">MAPPLRCLWYMADRGSRDGRVLLLLLLYLYLSLLLLRGAVHRRVQIRRVVVLLGIVLLRVVGHPRRPRQGLYLVVVGHLLVLFFSVVVSILLSLFLLIVGRRRRGGGRTCLVRRGLQKRRGFGRGRQAGCWHQIAVVAQCCAVRGRDAAAARDGGEVDGGITLGLWWWW</sequence>
<comment type="caution">
    <text evidence="2">The sequence shown here is derived from an EMBL/GenBank/DDBJ whole genome shotgun (WGS) entry which is preliminary data.</text>
</comment>
<keyword evidence="1" id="KW-1133">Transmembrane helix</keyword>
<reference evidence="2" key="1">
    <citation type="journal article" date="2021" name="Nat. Commun.">
        <title>Genetic determinants of endophytism in the Arabidopsis root mycobiome.</title>
        <authorList>
            <person name="Mesny F."/>
            <person name="Miyauchi S."/>
            <person name="Thiergart T."/>
            <person name="Pickel B."/>
            <person name="Atanasova L."/>
            <person name="Karlsson M."/>
            <person name="Huettel B."/>
            <person name="Barry K.W."/>
            <person name="Haridas S."/>
            <person name="Chen C."/>
            <person name="Bauer D."/>
            <person name="Andreopoulos W."/>
            <person name="Pangilinan J."/>
            <person name="LaButti K."/>
            <person name="Riley R."/>
            <person name="Lipzen A."/>
            <person name="Clum A."/>
            <person name="Drula E."/>
            <person name="Henrissat B."/>
            <person name="Kohler A."/>
            <person name="Grigoriev I.V."/>
            <person name="Martin F.M."/>
            <person name="Hacquard S."/>
        </authorList>
    </citation>
    <scope>NUCLEOTIDE SEQUENCE</scope>
    <source>
        <strain evidence="2">MPI-SDFR-AT-0073</strain>
    </source>
</reference>
<dbReference type="Proteomes" id="UP000758603">
    <property type="component" value="Unassembled WGS sequence"/>
</dbReference>
<feature type="transmembrane region" description="Helical" evidence="1">
    <location>
        <begin position="49"/>
        <end position="65"/>
    </location>
</feature>
<evidence type="ECO:0000256" key="1">
    <source>
        <dbReference type="SAM" id="Phobius"/>
    </source>
</evidence>
<gene>
    <name evidence="2" type="ORF">BKA67DRAFT_556169</name>
</gene>
<keyword evidence="1" id="KW-0812">Transmembrane</keyword>
<evidence type="ECO:0000313" key="2">
    <source>
        <dbReference type="EMBL" id="KAH6657731.1"/>
    </source>
</evidence>
<dbReference type="RefSeq" id="XP_045961965.1">
    <property type="nucleotide sequence ID" value="XM_046102142.1"/>
</dbReference>
<feature type="transmembrane region" description="Helical" evidence="1">
    <location>
        <begin position="71"/>
        <end position="99"/>
    </location>
</feature>
<dbReference type="AlphaFoldDB" id="A0A9P8USY9"/>
<dbReference type="GeneID" id="70131034"/>
<dbReference type="EMBL" id="JAGPXC010000002">
    <property type="protein sequence ID" value="KAH6657731.1"/>
    <property type="molecule type" value="Genomic_DNA"/>
</dbReference>
<evidence type="ECO:0000313" key="3">
    <source>
        <dbReference type="Proteomes" id="UP000758603"/>
    </source>
</evidence>
<keyword evidence="1" id="KW-0472">Membrane</keyword>
<protein>
    <submittedName>
        <fullName evidence="2">Uncharacterized protein</fullName>
    </submittedName>
</protein>
<feature type="transmembrane region" description="Helical" evidence="1">
    <location>
        <begin position="20"/>
        <end position="37"/>
    </location>
</feature>
<organism evidence="2 3">
    <name type="scientific">Truncatella angustata</name>
    <dbReference type="NCBI Taxonomy" id="152316"/>
    <lineage>
        <taxon>Eukaryota</taxon>
        <taxon>Fungi</taxon>
        <taxon>Dikarya</taxon>
        <taxon>Ascomycota</taxon>
        <taxon>Pezizomycotina</taxon>
        <taxon>Sordariomycetes</taxon>
        <taxon>Xylariomycetidae</taxon>
        <taxon>Amphisphaeriales</taxon>
        <taxon>Sporocadaceae</taxon>
        <taxon>Truncatella</taxon>
    </lineage>
</organism>
<name>A0A9P8USY9_9PEZI</name>
<accession>A0A9P8USY9</accession>